<evidence type="ECO:0000256" key="3">
    <source>
        <dbReference type="ARBA" id="ARBA00023143"/>
    </source>
</evidence>
<dbReference type="AlphaFoldDB" id="A0A1M6L5K2"/>
<comment type="similarity">
    <text evidence="2">Belongs to the bacterial flagellin family.</text>
</comment>
<dbReference type="InterPro" id="IPR046358">
    <property type="entry name" value="Flagellin_C"/>
</dbReference>
<sequence>MRVTNNMIISNTLYNLNRNLARMDKRNTQLSTGKRINRPSDDPVSTAKALKLRADVSEIDQYQRNTKDALSWLDITESAIDNLQDVIHRAKELTVQASSETFSKEDRQKVKAEIEQLRDHIIQIGNTSYAGRFIFSGFQTDKELFKDDGTYNIDTTNPQTIKYQIGIGEEIEAGVFGTKLFGGTGGAPGATSEIIEDFNQLINYLDTDDTSGISGYSKILDKHLNNALSVRAEIGAETNRLELVQNRLDKEQLNFKELLSENEDVDMAETIMHLKMEESVYRASLSAGARVIQPTLLDFIR</sequence>
<evidence type="ECO:0000259" key="4">
    <source>
        <dbReference type="Pfam" id="PF00669"/>
    </source>
</evidence>
<evidence type="ECO:0000313" key="6">
    <source>
        <dbReference type="EMBL" id="SHJ66496.1"/>
    </source>
</evidence>
<evidence type="ECO:0000256" key="1">
    <source>
        <dbReference type="ARBA" id="ARBA00004365"/>
    </source>
</evidence>
<dbReference type="SUPFAM" id="SSF64518">
    <property type="entry name" value="Phase 1 flagellin"/>
    <property type="match status" value="1"/>
</dbReference>
<dbReference type="GO" id="GO:0071973">
    <property type="term" value="P:bacterial-type flagellum-dependent cell motility"/>
    <property type="evidence" value="ECO:0007669"/>
    <property type="project" value="InterPro"/>
</dbReference>
<dbReference type="PANTHER" id="PTHR42792:SF1">
    <property type="entry name" value="FLAGELLAR HOOK-ASSOCIATED PROTEIN 3"/>
    <property type="match status" value="1"/>
</dbReference>
<name>A0A1M6L5K2_PARC5</name>
<dbReference type="GO" id="GO:0009424">
    <property type="term" value="C:bacterial-type flagellum hook"/>
    <property type="evidence" value="ECO:0007669"/>
    <property type="project" value="InterPro"/>
</dbReference>
<protein>
    <submittedName>
        <fullName evidence="6">Flagellar hook-associated protein 3 FlgL</fullName>
    </submittedName>
</protein>
<dbReference type="EMBL" id="FRAG01000005">
    <property type="protein sequence ID" value="SHJ66496.1"/>
    <property type="molecule type" value="Genomic_DNA"/>
</dbReference>
<dbReference type="STRING" id="1121301.SAMN02745912_00667"/>
<dbReference type="PRINTS" id="PR00207">
    <property type="entry name" value="FLAGELLIN"/>
</dbReference>
<dbReference type="InterPro" id="IPR001492">
    <property type="entry name" value="Flagellin"/>
</dbReference>
<dbReference type="NCBIfam" id="TIGR02550">
    <property type="entry name" value="flagell_flgL"/>
    <property type="match status" value="1"/>
</dbReference>
<dbReference type="OrthoDB" id="9758307at2"/>
<gene>
    <name evidence="6" type="ORF">SAMN02745912_00667</name>
</gene>
<dbReference type="InterPro" id="IPR013384">
    <property type="entry name" value="Flagell_FlgL"/>
</dbReference>
<evidence type="ECO:0000256" key="2">
    <source>
        <dbReference type="ARBA" id="ARBA00005709"/>
    </source>
</evidence>
<dbReference type="Proteomes" id="UP000184465">
    <property type="component" value="Unassembled WGS sequence"/>
</dbReference>
<keyword evidence="6" id="KW-0282">Flagellum</keyword>
<organism evidence="6 7">
    <name type="scientific">Paramaledivibacter caminithermalis (strain DSM 15212 / CIP 107654 / DViRD3)</name>
    <name type="common">Clostridium caminithermale</name>
    <dbReference type="NCBI Taxonomy" id="1121301"/>
    <lineage>
        <taxon>Bacteria</taxon>
        <taxon>Bacillati</taxon>
        <taxon>Bacillota</taxon>
        <taxon>Clostridia</taxon>
        <taxon>Peptostreptococcales</taxon>
        <taxon>Caminicellaceae</taxon>
        <taxon>Paramaledivibacter</taxon>
    </lineage>
</organism>
<keyword evidence="6" id="KW-0966">Cell projection</keyword>
<feature type="domain" description="Flagellin C-terminal" evidence="5">
    <location>
        <begin position="219"/>
        <end position="297"/>
    </location>
</feature>
<accession>A0A1M6L5K2</accession>
<keyword evidence="3" id="KW-0975">Bacterial flagellum</keyword>
<evidence type="ECO:0000313" key="7">
    <source>
        <dbReference type="Proteomes" id="UP000184465"/>
    </source>
</evidence>
<keyword evidence="6" id="KW-0969">Cilium</keyword>
<keyword evidence="7" id="KW-1185">Reference proteome</keyword>
<dbReference type="InterPro" id="IPR001029">
    <property type="entry name" value="Flagellin_N"/>
</dbReference>
<dbReference type="RefSeq" id="WP_073146953.1">
    <property type="nucleotide sequence ID" value="NZ_FRAG01000005.1"/>
</dbReference>
<proteinExistence type="inferred from homology"/>
<dbReference type="PANTHER" id="PTHR42792">
    <property type="entry name" value="FLAGELLIN"/>
    <property type="match status" value="1"/>
</dbReference>
<dbReference type="Gene3D" id="1.20.1330.10">
    <property type="entry name" value="f41 fragment of flagellin, N-terminal domain"/>
    <property type="match status" value="1"/>
</dbReference>
<evidence type="ECO:0000259" key="5">
    <source>
        <dbReference type="Pfam" id="PF00700"/>
    </source>
</evidence>
<dbReference type="Pfam" id="PF00669">
    <property type="entry name" value="Flagellin_N"/>
    <property type="match status" value="1"/>
</dbReference>
<feature type="domain" description="Flagellin N-terminal" evidence="4">
    <location>
        <begin position="4"/>
        <end position="140"/>
    </location>
</feature>
<dbReference type="GO" id="GO:0005198">
    <property type="term" value="F:structural molecule activity"/>
    <property type="evidence" value="ECO:0007669"/>
    <property type="project" value="InterPro"/>
</dbReference>
<comment type="subcellular location">
    <subcellularLocation>
        <location evidence="1">Bacterial flagellum</location>
    </subcellularLocation>
</comment>
<dbReference type="Pfam" id="PF00700">
    <property type="entry name" value="Flagellin_C"/>
    <property type="match status" value="1"/>
</dbReference>
<reference evidence="6 7" key="1">
    <citation type="submission" date="2016-11" db="EMBL/GenBank/DDBJ databases">
        <authorList>
            <person name="Jaros S."/>
            <person name="Januszkiewicz K."/>
            <person name="Wedrychowicz H."/>
        </authorList>
    </citation>
    <scope>NUCLEOTIDE SEQUENCE [LARGE SCALE GENOMIC DNA]</scope>
    <source>
        <strain evidence="6 7">DSM 15212</strain>
    </source>
</reference>